<comment type="caution">
    <text evidence="1">The sequence shown here is derived from an EMBL/GenBank/DDBJ whole genome shotgun (WGS) entry which is preliminary data.</text>
</comment>
<evidence type="ECO:0000313" key="1">
    <source>
        <dbReference type="EMBL" id="EWC61092.1"/>
    </source>
</evidence>
<keyword evidence="2" id="KW-1185">Reference proteome</keyword>
<gene>
    <name evidence="1" type="ORF">UO65_3663</name>
</gene>
<dbReference type="eggNOG" id="ENOG50325BN">
    <property type="taxonomic scope" value="Bacteria"/>
</dbReference>
<sequence>MGHGGPGWEVDLVAGLRCHRCTGEVVCAVRVPHSFLRADGTEVGGTRLVALCPDCDRGRAGAAPVIAYFRAHGRVVADRVEELAGLLREWVADVGPARAGDLEHSAR</sequence>
<reference evidence="1 2" key="1">
    <citation type="journal article" date="2014" name="Genome Announc.">
        <title>Draft Genome Sequence of the Antitrypanosomally Active Sponge-Associated Bacterium Actinokineospora sp. Strain EG49.</title>
        <authorList>
            <person name="Harjes J."/>
            <person name="Ryu T."/>
            <person name="Abdelmohsen U.R."/>
            <person name="Moitinho-Silva L."/>
            <person name="Horn H."/>
            <person name="Ravasi T."/>
            <person name="Hentschel U."/>
        </authorList>
    </citation>
    <scope>NUCLEOTIDE SEQUENCE [LARGE SCALE GENOMIC DNA]</scope>
    <source>
        <strain evidence="1 2">EG49</strain>
    </source>
</reference>
<dbReference type="OrthoDB" id="3538861at2"/>
<organism evidence="1 2">
    <name type="scientific">Actinokineospora spheciospongiae</name>
    <dbReference type="NCBI Taxonomy" id="909613"/>
    <lineage>
        <taxon>Bacteria</taxon>
        <taxon>Bacillati</taxon>
        <taxon>Actinomycetota</taxon>
        <taxon>Actinomycetes</taxon>
        <taxon>Pseudonocardiales</taxon>
        <taxon>Pseudonocardiaceae</taxon>
        <taxon>Actinokineospora</taxon>
    </lineage>
</organism>
<dbReference type="Pfam" id="PF19817">
    <property type="entry name" value="DUF6300"/>
    <property type="match status" value="1"/>
</dbReference>
<protein>
    <submittedName>
        <fullName evidence="1">Uncharacterized protein</fullName>
    </submittedName>
</protein>
<accession>A0A8E3BJP6</accession>
<name>W7IWB7_9PSEU</name>
<proteinExistence type="predicted"/>
<dbReference type="EMBL" id="AYXG01000131">
    <property type="protein sequence ID" value="EWC61092.1"/>
    <property type="molecule type" value="Genomic_DNA"/>
</dbReference>
<accession>W7IWB7</accession>
<evidence type="ECO:0000313" key="2">
    <source>
        <dbReference type="Proteomes" id="UP000019277"/>
    </source>
</evidence>
<dbReference type="RefSeq" id="WP_035284022.1">
    <property type="nucleotide sequence ID" value="NZ_AYXG01000131.1"/>
</dbReference>
<dbReference type="AlphaFoldDB" id="W7IWB7"/>
<dbReference type="STRING" id="909613.UO65_3663"/>
<dbReference type="Proteomes" id="UP000019277">
    <property type="component" value="Unassembled WGS sequence"/>
</dbReference>
<dbReference type="InterPro" id="IPR046267">
    <property type="entry name" value="DUF6300"/>
</dbReference>